<sequence>MLSMKYAVPTENKWEKFLETLLKKNKLFSSVFCCIDMIVKQLFLIFSLDSLSWNSNKEGSFPRQC</sequence>
<keyword evidence="2" id="KW-1185">Reference proteome</keyword>
<name>A0A3M7SLD6_BRAPC</name>
<evidence type="ECO:0000313" key="1">
    <source>
        <dbReference type="EMBL" id="RNA36539.1"/>
    </source>
</evidence>
<dbReference type="EMBL" id="REGN01001171">
    <property type="protein sequence ID" value="RNA36539.1"/>
    <property type="molecule type" value="Genomic_DNA"/>
</dbReference>
<gene>
    <name evidence="1" type="ORF">BpHYR1_041373</name>
</gene>
<proteinExistence type="predicted"/>
<comment type="caution">
    <text evidence="1">The sequence shown here is derived from an EMBL/GenBank/DDBJ whole genome shotgun (WGS) entry which is preliminary data.</text>
</comment>
<dbReference type="AlphaFoldDB" id="A0A3M7SLD6"/>
<reference evidence="1 2" key="1">
    <citation type="journal article" date="2018" name="Sci. Rep.">
        <title>Genomic signatures of local adaptation to the degree of environmental predictability in rotifers.</title>
        <authorList>
            <person name="Franch-Gras L."/>
            <person name="Hahn C."/>
            <person name="Garcia-Roger E.M."/>
            <person name="Carmona M.J."/>
            <person name="Serra M."/>
            <person name="Gomez A."/>
        </authorList>
    </citation>
    <scope>NUCLEOTIDE SEQUENCE [LARGE SCALE GENOMIC DNA]</scope>
    <source>
        <strain evidence="1">HYR1</strain>
    </source>
</reference>
<accession>A0A3M7SLD6</accession>
<protein>
    <submittedName>
        <fullName evidence="1">Uncharacterized protein</fullName>
    </submittedName>
</protein>
<evidence type="ECO:0000313" key="2">
    <source>
        <dbReference type="Proteomes" id="UP000276133"/>
    </source>
</evidence>
<dbReference type="Proteomes" id="UP000276133">
    <property type="component" value="Unassembled WGS sequence"/>
</dbReference>
<organism evidence="1 2">
    <name type="scientific">Brachionus plicatilis</name>
    <name type="common">Marine rotifer</name>
    <name type="synonym">Brachionus muelleri</name>
    <dbReference type="NCBI Taxonomy" id="10195"/>
    <lineage>
        <taxon>Eukaryota</taxon>
        <taxon>Metazoa</taxon>
        <taxon>Spiralia</taxon>
        <taxon>Gnathifera</taxon>
        <taxon>Rotifera</taxon>
        <taxon>Eurotatoria</taxon>
        <taxon>Monogononta</taxon>
        <taxon>Pseudotrocha</taxon>
        <taxon>Ploima</taxon>
        <taxon>Brachionidae</taxon>
        <taxon>Brachionus</taxon>
    </lineage>
</organism>